<evidence type="ECO:0000313" key="1">
    <source>
        <dbReference type="EMBL" id="EJX00055.1"/>
    </source>
</evidence>
<reference evidence="1" key="1">
    <citation type="journal article" date="2012" name="PLoS ONE">
        <title>Gene sets for utilization of primary and secondary nutrition supplies in the distal gut of endangered iberian lynx.</title>
        <authorList>
            <person name="Alcaide M."/>
            <person name="Messina E."/>
            <person name="Richter M."/>
            <person name="Bargiela R."/>
            <person name="Peplies J."/>
            <person name="Huws S.A."/>
            <person name="Newbold C.J."/>
            <person name="Golyshin P.N."/>
            <person name="Simon M.A."/>
            <person name="Lopez G."/>
            <person name="Yakimov M.M."/>
            <person name="Ferrer M."/>
        </authorList>
    </citation>
    <scope>NUCLEOTIDE SEQUENCE</scope>
</reference>
<proteinExistence type="predicted"/>
<accession>J9GK91</accession>
<gene>
    <name evidence="1" type="ORF">EVA_11838</name>
</gene>
<organism evidence="1">
    <name type="scientific">gut metagenome</name>
    <dbReference type="NCBI Taxonomy" id="749906"/>
    <lineage>
        <taxon>unclassified sequences</taxon>
        <taxon>metagenomes</taxon>
        <taxon>organismal metagenomes</taxon>
    </lineage>
</organism>
<sequence length="72" mass="7908">MAKRLSCIALARITRSRIAELDSAIPLDDIFSNGTGVISIWISIRSRSGPERRLIYLCTAAGVHTHGRSGWL</sequence>
<protein>
    <submittedName>
        <fullName evidence="1">Uncharacterized protein</fullName>
    </submittedName>
</protein>
<name>J9GK91_9ZZZZ</name>
<dbReference type="EMBL" id="AMCI01003543">
    <property type="protein sequence ID" value="EJX00055.1"/>
    <property type="molecule type" value="Genomic_DNA"/>
</dbReference>
<comment type="caution">
    <text evidence="1">The sequence shown here is derived from an EMBL/GenBank/DDBJ whole genome shotgun (WGS) entry which is preliminary data.</text>
</comment>
<dbReference type="AlphaFoldDB" id="J9GK91"/>